<dbReference type="PANTHER" id="PTHR40079:SF4">
    <property type="entry name" value="GH26 DOMAIN-CONTAINING PROTEIN-RELATED"/>
    <property type="match status" value="1"/>
</dbReference>
<feature type="chain" id="PRO_5013199304" evidence="8">
    <location>
        <begin position="22"/>
        <end position="519"/>
    </location>
</feature>
<feature type="signal peptide" evidence="8">
    <location>
        <begin position="1"/>
        <end position="21"/>
    </location>
</feature>
<accession>A0A1K2IP29</accession>
<dbReference type="GO" id="GO:0006080">
    <property type="term" value="P:substituted mannan metabolic process"/>
    <property type="evidence" value="ECO:0007669"/>
    <property type="project" value="InterPro"/>
</dbReference>
<gene>
    <name evidence="10" type="ORF">SAMN05428642_103141</name>
</gene>
<organism evidence="10 11">
    <name type="scientific">Flaviramulus basaltis</name>
    <dbReference type="NCBI Taxonomy" id="369401"/>
    <lineage>
        <taxon>Bacteria</taxon>
        <taxon>Pseudomonadati</taxon>
        <taxon>Bacteroidota</taxon>
        <taxon>Flavobacteriia</taxon>
        <taxon>Flavobacteriales</taxon>
        <taxon>Flavobacteriaceae</taxon>
        <taxon>Flaviramulus</taxon>
    </lineage>
</organism>
<evidence type="ECO:0000256" key="2">
    <source>
        <dbReference type="ARBA" id="ARBA00022729"/>
    </source>
</evidence>
<dbReference type="GO" id="GO:0016985">
    <property type="term" value="F:mannan endo-1,4-beta-mannosidase activity"/>
    <property type="evidence" value="ECO:0007669"/>
    <property type="project" value="InterPro"/>
</dbReference>
<comment type="similarity">
    <text evidence="1 7">Belongs to the glycosyl hydrolase 26 family.</text>
</comment>
<keyword evidence="5" id="KW-0106">Calcium</keyword>
<dbReference type="InterPro" id="IPR017853">
    <property type="entry name" value="GH"/>
</dbReference>
<dbReference type="GO" id="GO:0007154">
    <property type="term" value="P:cell communication"/>
    <property type="evidence" value="ECO:0007669"/>
    <property type="project" value="InterPro"/>
</dbReference>
<evidence type="ECO:0000256" key="3">
    <source>
        <dbReference type="ARBA" id="ARBA00022737"/>
    </source>
</evidence>
<keyword evidence="4 7" id="KW-0378">Hydrolase</keyword>
<dbReference type="Gene3D" id="2.60.40.2030">
    <property type="match status" value="1"/>
</dbReference>
<evidence type="ECO:0000256" key="5">
    <source>
        <dbReference type="ARBA" id="ARBA00022837"/>
    </source>
</evidence>
<name>A0A1K2IP29_9FLAO</name>
<dbReference type="Proteomes" id="UP000182544">
    <property type="component" value="Unassembled WGS sequence"/>
</dbReference>
<keyword evidence="2 8" id="KW-0732">Signal</keyword>
<dbReference type="Gene3D" id="3.20.20.80">
    <property type="entry name" value="Glycosidases"/>
    <property type="match status" value="1"/>
</dbReference>
<dbReference type="Pfam" id="PF03160">
    <property type="entry name" value="Calx-beta"/>
    <property type="match status" value="1"/>
</dbReference>
<evidence type="ECO:0000256" key="4">
    <source>
        <dbReference type="ARBA" id="ARBA00022801"/>
    </source>
</evidence>
<evidence type="ECO:0000313" key="10">
    <source>
        <dbReference type="EMBL" id="SFZ93451.1"/>
    </source>
</evidence>
<evidence type="ECO:0000256" key="8">
    <source>
        <dbReference type="SAM" id="SignalP"/>
    </source>
</evidence>
<dbReference type="PRINTS" id="PR00739">
    <property type="entry name" value="GLHYDRLASE26"/>
</dbReference>
<keyword evidence="6 7" id="KW-0326">Glycosidase</keyword>
<dbReference type="GO" id="GO:0016020">
    <property type="term" value="C:membrane"/>
    <property type="evidence" value="ECO:0007669"/>
    <property type="project" value="InterPro"/>
</dbReference>
<evidence type="ECO:0000256" key="1">
    <source>
        <dbReference type="ARBA" id="ARBA00007754"/>
    </source>
</evidence>
<dbReference type="InterPro" id="IPR038081">
    <property type="entry name" value="CalX-like_sf"/>
</dbReference>
<dbReference type="Pfam" id="PF02156">
    <property type="entry name" value="Glyco_hydro_26"/>
    <property type="match status" value="1"/>
</dbReference>
<protein>
    <submittedName>
        <fullName evidence="10">Mannan endo-1,4-beta-mannosidase</fullName>
    </submittedName>
</protein>
<dbReference type="InterPro" id="IPR022790">
    <property type="entry name" value="GH26_dom"/>
</dbReference>
<dbReference type="InterPro" id="IPR003644">
    <property type="entry name" value="Calx_beta"/>
</dbReference>
<evidence type="ECO:0000256" key="7">
    <source>
        <dbReference type="PROSITE-ProRule" id="PRU01100"/>
    </source>
</evidence>
<proteinExistence type="inferred from homology"/>
<dbReference type="SUPFAM" id="SSF141072">
    <property type="entry name" value="CalX-like"/>
    <property type="match status" value="1"/>
</dbReference>
<sequence>MKNFKLIFSVLLIAIFFNSCSKDSPEENPEPATNAIKVSISTATNIVVEPSLNGAFTVTLSEGISKATKVSYTVSGTATNGEDFETISNSLTIPANTLSSVIAINVLDDNISEDNETIIITLTSTDNANVVLNSSKTATITISSNAESFSLNPEDTSTYMVNPNATPETIALFYNLKNVSRTNFIIGQQDAFNSFYNNNVGDSDIKKTTGNDPGLLGSDFMFIADDNNDGTASNWWYQQEQKIKADAIEAYNKGMVNVFMWHLREPYEGEHFYTSDMTVFQKNNAFKSILPGGDNHEYYKEKLQIVADVANNLVGNDGKLIPFIFRPFHEFDGDWFWWGASYCTPQEYITLWQFTVEYLRDTLNVNNMLFAFSPDRNFNSESEYLNRYPGDNYVDILGMDNYGDLNNMGQSGIDTANEKLQIIDKLAKEKVKIAAFTETGYFVTPGQNNPISGFYANNLYQVITNNSIEIAFMMFWNNTEDTYVTPVPGMSSASDFIGFTNKPKSLLQNELPNMYVLPN</sequence>
<dbReference type="SUPFAM" id="SSF51445">
    <property type="entry name" value="(Trans)glycosidases"/>
    <property type="match status" value="1"/>
</dbReference>
<keyword evidence="11" id="KW-1185">Reference proteome</keyword>
<keyword evidence="3" id="KW-0677">Repeat</keyword>
<dbReference type="AlphaFoldDB" id="A0A1K2IP29"/>
<feature type="domain" description="GH26" evidence="9">
    <location>
        <begin position="167"/>
        <end position="509"/>
    </location>
</feature>
<dbReference type="EMBL" id="FPKV01000003">
    <property type="protein sequence ID" value="SFZ93451.1"/>
    <property type="molecule type" value="Genomic_DNA"/>
</dbReference>
<dbReference type="STRING" id="369401.SAMN05428642_103141"/>
<evidence type="ECO:0000313" key="11">
    <source>
        <dbReference type="Proteomes" id="UP000182544"/>
    </source>
</evidence>
<feature type="active site" description="Proton donor" evidence="7">
    <location>
        <position position="330"/>
    </location>
</feature>
<dbReference type="SMART" id="SM00237">
    <property type="entry name" value="Calx_beta"/>
    <property type="match status" value="1"/>
</dbReference>
<evidence type="ECO:0000259" key="9">
    <source>
        <dbReference type="PROSITE" id="PS51764"/>
    </source>
</evidence>
<dbReference type="RefSeq" id="WP_171946638.1">
    <property type="nucleotide sequence ID" value="NZ_FPKV01000003.1"/>
</dbReference>
<feature type="active site" description="Nucleophile" evidence="7">
    <location>
        <position position="438"/>
    </location>
</feature>
<evidence type="ECO:0000256" key="6">
    <source>
        <dbReference type="ARBA" id="ARBA00023295"/>
    </source>
</evidence>
<dbReference type="PROSITE" id="PS51764">
    <property type="entry name" value="GH26"/>
    <property type="match status" value="1"/>
</dbReference>
<dbReference type="PANTHER" id="PTHR40079">
    <property type="entry name" value="MANNAN ENDO-1,4-BETA-MANNOSIDASE E-RELATED"/>
    <property type="match status" value="1"/>
</dbReference>
<reference evidence="10 11" key="1">
    <citation type="submission" date="2016-10" db="EMBL/GenBank/DDBJ databases">
        <authorList>
            <person name="de Groot N.N."/>
        </authorList>
    </citation>
    <scope>NUCLEOTIDE SEQUENCE [LARGE SCALE GENOMIC DNA]</scope>
    <source>
        <strain evidence="10 11">DSM 18180</strain>
    </source>
</reference>
<dbReference type="InterPro" id="IPR000805">
    <property type="entry name" value="Glyco_hydro_26"/>
</dbReference>